<proteinExistence type="predicted"/>
<sequence length="149" mass="16662">MGQSNFAKAVVINQIFNRLLLPVDSHVNKDIWRQIVLHSGQENVASLCVLETSFDLGECTVFDNESYLQGEILIENDAHFCDVAKSSCFVDVSLRNGIFSTENLTIVVSASYRRLSSEEVAATFERSCFGRLPIIIYAFESEELSSWVG</sequence>
<dbReference type="OrthoDB" id="122279at2759"/>
<dbReference type="EMBL" id="CAAALY010015513">
    <property type="protein sequence ID" value="VEL12685.1"/>
    <property type="molecule type" value="Genomic_DNA"/>
</dbReference>
<evidence type="ECO:0000313" key="1">
    <source>
        <dbReference type="EMBL" id="VEL12685.1"/>
    </source>
</evidence>
<gene>
    <name evidence="1" type="ORF">PXEA_LOCUS6125</name>
</gene>
<protein>
    <submittedName>
        <fullName evidence="1">Uncharacterized protein</fullName>
    </submittedName>
</protein>
<dbReference type="Proteomes" id="UP000784294">
    <property type="component" value="Unassembled WGS sequence"/>
</dbReference>
<evidence type="ECO:0000313" key="2">
    <source>
        <dbReference type="Proteomes" id="UP000784294"/>
    </source>
</evidence>
<keyword evidence="2" id="KW-1185">Reference proteome</keyword>
<name>A0A448WIX1_9PLAT</name>
<dbReference type="AlphaFoldDB" id="A0A448WIX1"/>
<organism evidence="1 2">
    <name type="scientific">Protopolystoma xenopodis</name>
    <dbReference type="NCBI Taxonomy" id="117903"/>
    <lineage>
        <taxon>Eukaryota</taxon>
        <taxon>Metazoa</taxon>
        <taxon>Spiralia</taxon>
        <taxon>Lophotrochozoa</taxon>
        <taxon>Platyhelminthes</taxon>
        <taxon>Monogenea</taxon>
        <taxon>Polyopisthocotylea</taxon>
        <taxon>Polystomatidea</taxon>
        <taxon>Polystomatidae</taxon>
        <taxon>Protopolystoma</taxon>
    </lineage>
</organism>
<reference evidence="1" key="1">
    <citation type="submission" date="2018-11" db="EMBL/GenBank/DDBJ databases">
        <authorList>
            <consortium name="Pathogen Informatics"/>
        </authorList>
    </citation>
    <scope>NUCLEOTIDE SEQUENCE</scope>
</reference>
<accession>A0A448WIX1</accession>
<comment type="caution">
    <text evidence="1">The sequence shown here is derived from an EMBL/GenBank/DDBJ whole genome shotgun (WGS) entry which is preliminary data.</text>
</comment>